<organism evidence="5 6">
    <name type="scientific">Cyclotella cryptica</name>
    <dbReference type="NCBI Taxonomy" id="29204"/>
    <lineage>
        <taxon>Eukaryota</taxon>
        <taxon>Sar</taxon>
        <taxon>Stramenopiles</taxon>
        <taxon>Ochrophyta</taxon>
        <taxon>Bacillariophyta</taxon>
        <taxon>Coscinodiscophyceae</taxon>
        <taxon>Thalassiosirophycidae</taxon>
        <taxon>Stephanodiscales</taxon>
        <taxon>Stephanodiscaceae</taxon>
        <taxon>Cyclotella</taxon>
    </lineage>
</organism>
<dbReference type="AlphaFoldDB" id="A0ABD3QPF2"/>
<keyword evidence="1" id="KW-0677">Repeat</keyword>
<dbReference type="SMART" id="SM00248">
    <property type="entry name" value="ANK"/>
    <property type="match status" value="2"/>
</dbReference>
<dbReference type="Gene3D" id="1.25.40.20">
    <property type="entry name" value="Ankyrin repeat-containing domain"/>
    <property type="match status" value="1"/>
</dbReference>
<feature type="repeat" description="ANK" evidence="3">
    <location>
        <begin position="516"/>
        <end position="548"/>
    </location>
</feature>
<proteinExistence type="predicted"/>
<reference evidence="5 6" key="1">
    <citation type="journal article" date="2020" name="G3 (Bethesda)">
        <title>Improved Reference Genome for Cyclotella cryptica CCMP332, a Model for Cell Wall Morphogenesis, Salinity Adaptation, and Lipid Production in Diatoms (Bacillariophyta).</title>
        <authorList>
            <person name="Roberts W.R."/>
            <person name="Downey K.M."/>
            <person name="Ruck E.C."/>
            <person name="Traller J.C."/>
            <person name="Alverson A.J."/>
        </authorList>
    </citation>
    <scope>NUCLEOTIDE SEQUENCE [LARGE SCALE GENOMIC DNA]</scope>
    <source>
        <strain evidence="5 6">CCMP332</strain>
    </source>
</reference>
<keyword evidence="4" id="KW-1133">Transmembrane helix</keyword>
<comment type="caution">
    <text evidence="5">The sequence shown here is derived from an EMBL/GenBank/DDBJ whole genome shotgun (WGS) entry which is preliminary data.</text>
</comment>
<accession>A0ABD3QPF2</accession>
<evidence type="ECO:0000256" key="4">
    <source>
        <dbReference type="SAM" id="Phobius"/>
    </source>
</evidence>
<dbReference type="InterPro" id="IPR002110">
    <property type="entry name" value="Ankyrin_rpt"/>
</dbReference>
<dbReference type="EMBL" id="JABMIG020000024">
    <property type="protein sequence ID" value="KAL3801841.1"/>
    <property type="molecule type" value="Genomic_DNA"/>
</dbReference>
<keyword evidence="2 3" id="KW-0040">ANK repeat</keyword>
<keyword evidence="4" id="KW-0812">Transmembrane</keyword>
<dbReference type="Pfam" id="PF12796">
    <property type="entry name" value="Ank_2"/>
    <property type="match status" value="1"/>
</dbReference>
<evidence type="ECO:0000313" key="6">
    <source>
        <dbReference type="Proteomes" id="UP001516023"/>
    </source>
</evidence>
<dbReference type="SUPFAM" id="SSF48403">
    <property type="entry name" value="Ankyrin repeat"/>
    <property type="match status" value="1"/>
</dbReference>
<gene>
    <name evidence="5" type="ORF">HJC23_001237</name>
</gene>
<dbReference type="PROSITE" id="PS50297">
    <property type="entry name" value="ANK_REP_REGION"/>
    <property type="match status" value="1"/>
</dbReference>
<evidence type="ECO:0000256" key="2">
    <source>
        <dbReference type="ARBA" id="ARBA00023043"/>
    </source>
</evidence>
<name>A0ABD3QPF2_9STRA</name>
<keyword evidence="4" id="KW-0472">Membrane</keyword>
<feature type="transmembrane region" description="Helical" evidence="4">
    <location>
        <begin position="81"/>
        <end position="100"/>
    </location>
</feature>
<sequence length="585" mass="65468">MVSEKARGHIYCFQDIMTQPYSAIVDQCDRSDQCPRLSPALPLTQPNHRQIIRLRASEAEVIRPTYPIITRATMRPFSWPLSLSLPLLSILTLLASILVAPSDALKLSSLGSWFAHDVPNSDNDACSVGSCSFSSDTDSYGVDISFPIHHLSVKEDNNPFDVQSKRNDYNDFIKGCQTKYSSKAHLCTQTERERLEMNLNQPKSMFNYTSLGFQKTRAPPKLMKLLTKFWNDNTSPSTIDLIPNEVWPAGNTYTNHWSSPTKMLNIRDPSLIGSGDTLRTKIWDETRKILEDWTGVELSPTSLYGIRIYTAGAVLAPHVDRNPLVISAIINVDQNAVEDWPLEVIGHDGKAYNISMEVGDMILYESHSVIHGRPFQLKGEYFANVFCHFEPLGHSLREGQKAIKNDELDNLEQLYQEAWEKQRLHMKEKCQDKGQCHDGNELIDLNAIETTPYYIVPGSTEEKRWIQSHPRAKLNEASKEAKPNLTAHAAAASGDMESLMAIASLDSQAIKKVDNNGWTPLHEAVRGGHVNAASFLLSNGLDINHRTHGGTGGSPLWWAKKAHGEDHPIVHYLKSNGAVEIPPDK</sequence>
<dbReference type="Proteomes" id="UP001516023">
    <property type="component" value="Unassembled WGS sequence"/>
</dbReference>
<evidence type="ECO:0000313" key="5">
    <source>
        <dbReference type="EMBL" id="KAL3801841.1"/>
    </source>
</evidence>
<evidence type="ECO:0000256" key="3">
    <source>
        <dbReference type="PROSITE-ProRule" id="PRU00023"/>
    </source>
</evidence>
<dbReference type="PROSITE" id="PS50088">
    <property type="entry name" value="ANK_REPEAT"/>
    <property type="match status" value="1"/>
</dbReference>
<dbReference type="PANTHER" id="PTHR24126">
    <property type="entry name" value="ANKYRIN REPEAT, PH AND SEC7 DOMAIN CONTAINING PROTEIN SECG-RELATED"/>
    <property type="match status" value="1"/>
</dbReference>
<dbReference type="InterPro" id="IPR036770">
    <property type="entry name" value="Ankyrin_rpt-contain_sf"/>
</dbReference>
<evidence type="ECO:0000256" key="1">
    <source>
        <dbReference type="ARBA" id="ARBA00022737"/>
    </source>
</evidence>
<keyword evidence="6" id="KW-1185">Reference proteome</keyword>
<protein>
    <submittedName>
        <fullName evidence="5">Uncharacterized protein</fullName>
    </submittedName>
</protein>